<dbReference type="InterPro" id="IPR050833">
    <property type="entry name" value="Poly_Biosynth_Transport"/>
</dbReference>
<evidence type="ECO:0000256" key="1">
    <source>
        <dbReference type="ARBA" id="ARBA00004651"/>
    </source>
</evidence>
<feature type="transmembrane region" description="Helical" evidence="7">
    <location>
        <begin position="29"/>
        <end position="53"/>
    </location>
</feature>
<dbReference type="PANTHER" id="PTHR30250">
    <property type="entry name" value="PST FAMILY PREDICTED COLANIC ACID TRANSPORTER"/>
    <property type="match status" value="1"/>
</dbReference>
<feature type="transmembrane region" description="Helical" evidence="7">
    <location>
        <begin position="190"/>
        <end position="211"/>
    </location>
</feature>
<feature type="transmembrane region" description="Helical" evidence="7">
    <location>
        <begin position="164"/>
        <end position="184"/>
    </location>
</feature>
<feature type="compositionally biased region" description="Low complexity" evidence="6">
    <location>
        <begin position="521"/>
        <end position="532"/>
    </location>
</feature>
<feature type="transmembrane region" description="Helical" evidence="7">
    <location>
        <begin position="59"/>
        <end position="79"/>
    </location>
</feature>
<feature type="transmembrane region" description="Helical" evidence="7">
    <location>
        <begin position="267"/>
        <end position="290"/>
    </location>
</feature>
<evidence type="ECO:0000313" key="9">
    <source>
        <dbReference type="Proteomes" id="UP001333996"/>
    </source>
</evidence>
<feature type="transmembrane region" description="Helical" evidence="7">
    <location>
        <begin position="310"/>
        <end position="333"/>
    </location>
</feature>
<feature type="region of interest" description="Disordered" evidence="6">
    <location>
        <begin position="500"/>
        <end position="540"/>
    </location>
</feature>
<organism evidence="8 9">
    <name type="scientific">Streptomyces chiangmaiensis</name>
    <dbReference type="NCBI Taxonomy" id="766497"/>
    <lineage>
        <taxon>Bacteria</taxon>
        <taxon>Bacillati</taxon>
        <taxon>Actinomycetota</taxon>
        <taxon>Actinomycetes</taxon>
        <taxon>Kitasatosporales</taxon>
        <taxon>Streptomycetaceae</taxon>
        <taxon>Streptomyces</taxon>
    </lineage>
</organism>
<evidence type="ECO:0000256" key="5">
    <source>
        <dbReference type="ARBA" id="ARBA00023136"/>
    </source>
</evidence>
<gene>
    <name evidence="8" type="ORF">VXC91_32960</name>
</gene>
<dbReference type="RefSeq" id="WP_329511022.1">
    <property type="nucleotide sequence ID" value="NZ_BAAAYZ010000048.1"/>
</dbReference>
<dbReference type="Proteomes" id="UP001333996">
    <property type="component" value="Unassembled WGS sequence"/>
</dbReference>
<dbReference type="EMBL" id="JAYWVC010000169">
    <property type="protein sequence ID" value="MED7826627.1"/>
    <property type="molecule type" value="Genomic_DNA"/>
</dbReference>
<feature type="transmembrane region" description="Helical" evidence="7">
    <location>
        <begin position="345"/>
        <end position="367"/>
    </location>
</feature>
<keyword evidence="3 7" id="KW-0812">Transmembrane</keyword>
<evidence type="ECO:0000256" key="2">
    <source>
        <dbReference type="ARBA" id="ARBA00022475"/>
    </source>
</evidence>
<reference evidence="8" key="1">
    <citation type="submission" date="2024-01" db="EMBL/GenBank/DDBJ databases">
        <title>First draft genome sequence data of TA4-1, the type strain of Gram-positive actinobacterium Streptomyces chiangmaiensis.</title>
        <authorList>
            <person name="Yasawong M."/>
            <person name="Nantapong N."/>
        </authorList>
    </citation>
    <scope>NUCLEOTIDE SEQUENCE</scope>
    <source>
        <strain evidence="8">TA4-1</strain>
    </source>
</reference>
<evidence type="ECO:0000256" key="4">
    <source>
        <dbReference type="ARBA" id="ARBA00022989"/>
    </source>
</evidence>
<feature type="transmembrane region" description="Helical" evidence="7">
    <location>
        <begin position="100"/>
        <end position="121"/>
    </location>
</feature>
<evidence type="ECO:0000256" key="3">
    <source>
        <dbReference type="ARBA" id="ARBA00022692"/>
    </source>
</evidence>
<keyword evidence="9" id="KW-1185">Reference proteome</keyword>
<dbReference type="Pfam" id="PF13440">
    <property type="entry name" value="Polysacc_synt_3"/>
    <property type="match status" value="1"/>
</dbReference>
<evidence type="ECO:0000256" key="7">
    <source>
        <dbReference type="SAM" id="Phobius"/>
    </source>
</evidence>
<keyword evidence="2" id="KW-1003">Cell membrane</keyword>
<comment type="caution">
    <text evidence="8">The sequence shown here is derived from an EMBL/GenBank/DDBJ whole genome shotgun (WGS) entry which is preliminary data.</text>
</comment>
<feature type="region of interest" description="Disordered" evidence="6">
    <location>
        <begin position="426"/>
        <end position="465"/>
    </location>
</feature>
<evidence type="ECO:0000256" key="6">
    <source>
        <dbReference type="SAM" id="MobiDB-lite"/>
    </source>
</evidence>
<comment type="subcellular location">
    <subcellularLocation>
        <location evidence="1">Cell membrane</location>
        <topology evidence="1">Multi-pass membrane protein</topology>
    </subcellularLocation>
</comment>
<sequence length="540" mass="56296">MTGAASTGPAARGRGRHRRTGDRIYRSSFFLLVSTVVTAGLSFVFWVVVARFYTPAQVGLATSLISATSLLATFSLLGLNNTLIRFPAERDARNAQISQAMVLVTVVGCVAGGIYLMGLPLYGAKLAFVRDDWLSAAAFAAFCGCAAASMLVKSVFNAARIPEFNVLIDGLTQGAAKVALPAILTGLGVFGIVASAGVGYVVTVAVAVLVLRRRLGFRVDLRTRGTRLREKFRFSVASHVSNLVNLAPVLATPLIVLHHLGAAEAGYYFVAFQIAAMLNAVSTAVGEAVFAEVSHQQSRFRELMLRSARIIAAVQVPAALVVVVGGGLLLRMFGAGYAEQARPLLTVLAIAALPVALNTWACFALKLAQRMRHLIAANTIMAGLSIGLSFAFADRGLVWVGYAWAAGNAAGGVFATVCLVRGRPGEASTPAGGSAPEVVGAQAPTSPVEAAAGPVEPEAPYPVGPPDPYGGGLAYPFAATAVDSNAYAFSDPYWDTYGHPRTDPTPGLHTDPHEVGPTCPDPSSHAAPFHAHSSSERSAP</sequence>
<evidence type="ECO:0000313" key="8">
    <source>
        <dbReference type="EMBL" id="MED7826627.1"/>
    </source>
</evidence>
<proteinExistence type="predicted"/>
<keyword evidence="4 7" id="KW-1133">Transmembrane helix</keyword>
<feature type="compositionally biased region" description="Low complexity" evidence="6">
    <location>
        <begin position="447"/>
        <end position="456"/>
    </location>
</feature>
<accession>A0ABU7FS79</accession>
<feature type="transmembrane region" description="Helical" evidence="7">
    <location>
        <begin position="232"/>
        <end position="255"/>
    </location>
</feature>
<protein>
    <submittedName>
        <fullName evidence="8">Lipopolysaccharide biosynthesis protein</fullName>
    </submittedName>
</protein>
<dbReference type="PANTHER" id="PTHR30250:SF11">
    <property type="entry name" value="O-ANTIGEN TRANSPORTER-RELATED"/>
    <property type="match status" value="1"/>
</dbReference>
<feature type="transmembrane region" description="Helical" evidence="7">
    <location>
        <begin position="133"/>
        <end position="152"/>
    </location>
</feature>
<keyword evidence="5 7" id="KW-0472">Membrane</keyword>
<name>A0ABU7FS79_9ACTN</name>
<feature type="transmembrane region" description="Helical" evidence="7">
    <location>
        <begin position="374"/>
        <end position="393"/>
    </location>
</feature>
<feature type="transmembrane region" description="Helical" evidence="7">
    <location>
        <begin position="399"/>
        <end position="420"/>
    </location>
</feature>